<evidence type="ECO:0008006" key="4">
    <source>
        <dbReference type="Google" id="ProtNLM"/>
    </source>
</evidence>
<keyword evidence="3" id="KW-1185">Reference proteome</keyword>
<keyword evidence="1" id="KW-1133">Transmembrane helix</keyword>
<feature type="transmembrane region" description="Helical" evidence="1">
    <location>
        <begin position="35"/>
        <end position="55"/>
    </location>
</feature>
<dbReference type="EMBL" id="JACHIN010000001">
    <property type="protein sequence ID" value="MBB5074900.1"/>
    <property type="molecule type" value="Genomic_DNA"/>
</dbReference>
<evidence type="ECO:0000313" key="3">
    <source>
        <dbReference type="Proteomes" id="UP000568380"/>
    </source>
</evidence>
<feature type="transmembrane region" description="Helical" evidence="1">
    <location>
        <begin position="182"/>
        <end position="203"/>
    </location>
</feature>
<gene>
    <name evidence="2" type="ORF">HNR40_000346</name>
</gene>
<comment type="caution">
    <text evidence="2">The sequence shown here is derived from an EMBL/GenBank/DDBJ whole genome shotgun (WGS) entry which is preliminary data.</text>
</comment>
<evidence type="ECO:0000313" key="2">
    <source>
        <dbReference type="EMBL" id="MBB5074900.1"/>
    </source>
</evidence>
<organism evidence="2 3">
    <name type="scientific">Nonomuraea endophytica</name>
    <dbReference type="NCBI Taxonomy" id="714136"/>
    <lineage>
        <taxon>Bacteria</taxon>
        <taxon>Bacillati</taxon>
        <taxon>Actinomycetota</taxon>
        <taxon>Actinomycetes</taxon>
        <taxon>Streptosporangiales</taxon>
        <taxon>Streptosporangiaceae</taxon>
        <taxon>Nonomuraea</taxon>
    </lineage>
</organism>
<name>A0A7W7ZX16_9ACTN</name>
<reference evidence="2 3" key="1">
    <citation type="submission" date="2020-08" db="EMBL/GenBank/DDBJ databases">
        <title>Genomic Encyclopedia of Type Strains, Phase IV (KMG-IV): sequencing the most valuable type-strain genomes for metagenomic binning, comparative biology and taxonomic classification.</title>
        <authorList>
            <person name="Goeker M."/>
        </authorList>
    </citation>
    <scope>NUCLEOTIDE SEQUENCE [LARGE SCALE GENOMIC DNA]</scope>
    <source>
        <strain evidence="2 3">DSM 45385</strain>
    </source>
</reference>
<keyword evidence="1" id="KW-0472">Membrane</keyword>
<accession>A0A7W7ZX16</accession>
<protein>
    <recommendedName>
        <fullName evidence="4">PH domain-containing protein</fullName>
    </recommendedName>
</protein>
<dbReference type="AlphaFoldDB" id="A0A7W7ZX16"/>
<evidence type="ECO:0000256" key="1">
    <source>
        <dbReference type="SAM" id="Phobius"/>
    </source>
</evidence>
<keyword evidence="1" id="KW-0812">Transmembrane</keyword>
<proteinExistence type="predicted"/>
<dbReference type="RefSeq" id="WP_184957875.1">
    <property type="nucleotide sequence ID" value="NZ_JACHIN010000001.1"/>
</dbReference>
<sequence length="204" mass="21887">MKQAFRSKFAYVLGWVWVVFVAANAVDLTMRYSGKSSMVAGAVLGVLTALIYLIALRPVTLLQERALTVRNPFRTTVMPWASVGDVTVSHAITVGQAGGEESVRLWTPTATARERAKAQGRGLAPARRGRLRTEPTVTKAEQAAQEAFAGKTHADWVGDQITERAEAARHRKQEAGPVTTTWAVDSLVVVGVALALVVAAVIVP</sequence>
<dbReference type="Proteomes" id="UP000568380">
    <property type="component" value="Unassembled WGS sequence"/>
</dbReference>